<name>A0A1Q5PP80_9ACTO</name>
<dbReference type="Pfam" id="PF22845">
    <property type="entry name" value="DUF3097_N"/>
    <property type="match status" value="1"/>
</dbReference>
<feature type="domain" description="DUF3097" evidence="2">
    <location>
        <begin position="130"/>
        <end position="295"/>
    </location>
</feature>
<dbReference type="OrthoDB" id="3398606at2"/>
<proteinExistence type="predicted"/>
<keyword evidence="5" id="KW-1185">Reference proteome</keyword>
<organism evidence="4 5">
    <name type="scientific">Boudabousia marimammalium</name>
    <dbReference type="NCBI Taxonomy" id="156892"/>
    <lineage>
        <taxon>Bacteria</taxon>
        <taxon>Bacillati</taxon>
        <taxon>Actinomycetota</taxon>
        <taxon>Actinomycetes</taxon>
        <taxon>Actinomycetales</taxon>
        <taxon>Actinomycetaceae</taxon>
        <taxon>Boudabousia</taxon>
    </lineage>
</organism>
<evidence type="ECO:0008006" key="6">
    <source>
        <dbReference type="Google" id="ProtNLM"/>
    </source>
</evidence>
<feature type="region of interest" description="Disordered" evidence="1">
    <location>
        <begin position="96"/>
        <end position="120"/>
    </location>
</feature>
<evidence type="ECO:0000259" key="3">
    <source>
        <dbReference type="Pfam" id="PF22845"/>
    </source>
</evidence>
<gene>
    <name evidence="4" type="ORF">BM477_04920</name>
</gene>
<evidence type="ECO:0000259" key="2">
    <source>
        <dbReference type="Pfam" id="PF11296"/>
    </source>
</evidence>
<dbReference type="Proteomes" id="UP000186465">
    <property type="component" value="Unassembled WGS sequence"/>
</dbReference>
<protein>
    <recommendedName>
        <fullName evidence="6">DUF3097 domain-containing protein</fullName>
    </recommendedName>
</protein>
<dbReference type="EMBL" id="MPDM01000004">
    <property type="protein sequence ID" value="OKL49323.1"/>
    <property type="molecule type" value="Genomic_DNA"/>
</dbReference>
<dbReference type="AlphaFoldDB" id="A0A1Q5PP80"/>
<reference evidence="5" key="1">
    <citation type="submission" date="2016-11" db="EMBL/GenBank/DDBJ databases">
        <title>Actinomyces gypaetusis sp. nov. isolated from Gypaetus barbatus in Qinghai Tibet Plateau China.</title>
        <authorList>
            <person name="Meng X."/>
        </authorList>
    </citation>
    <scope>NUCLEOTIDE SEQUENCE [LARGE SCALE GENOMIC DNA]</scope>
    <source>
        <strain evidence="5">DSM 15383</strain>
    </source>
</reference>
<sequence length="301" mass="33521">MSLIRMDRYGKDVLASNPHVHGEFATEKRSRPIPVTRGMVLEEVETGWCGAAIRVEKSGGMQIVSLEDRRGRVRSFELGPGFLLEGEPVILLPPQRQAKPPQKVNAAGNKRTNSGSVAVPLGPAKVARPSRIWVEGRHDAELVEHVWGDDLRVEGVVVELLDGADNLADILEKFQPNAQQRAGILLDHLVSGSKETKIAQDIMRRWGEDAVMISGHPYIDVWHAIKPSRLGLSAWPQIPRGTDFKVGTLAALGWPHEDYSDVAHAWQRMLRQVRDFWDLEPAFLGRVEELIDFVAPPPQDT</sequence>
<comment type="caution">
    <text evidence="4">The sequence shown here is derived from an EMBL/GenBank/DDBJ whole genome shotgun (WGS) entry which is preliminary data.</text>
</comment>
<dbReference type="InterPro" id="IPR053883">
    <property type="entry name" value="DUF3097_N"/>
</dbReference>
<dbReference type="STRING" id="156892.BM477_04920"/>
<accession>A0A1Q5PP80</accession>
<evidence type="ECO:0000313" key="4">
    <source>
        <dbReference type="EMBL" id="OKL49323.1"/>
    </source>
</evidence>
<dbReference type="InterPro" id="IPR021447">
    <property type="entry name" value="DUF3097_C"/>
</dbReference>
<dbReference type="Pfam" id="PF11296">
    <property type="entry name" value="DUF3097_C"/>
    <property type="match status" value="1"/>
</dbReference>
<feature type="domain" description="DUF3097" evidence="3">
    <location>
        <begin position="33"/>
        <end position="94"/>
    </location>
</feature>
<evidence type="ECO:0000313" key="5">
    <source>
        <dbReference type="Proteomes" id="UP000186465"/>
    </source>
</evidence>
<evidence type="ECO:0000256" key="1">
    <source>
        <dbReference type="SAM" id="MobiDB-lite"/>
    </source>
</evidence>